<proteinExistence type="predicted"/>
<dbReference type="PANTHER" id="PTHR37817:SF1">
    <property type="entry name" value="N-ACETYLTRANSFERASE EIS"/>
    <property type="match status" value="1"/>
</dbReference>
<gene>
    <name evidence="2" type="ORF">JZO69_01880</name>
</gene>
<sequence length="400" mass="46003">MSALNKVRKIGSDQIEEMFQLAAYAFNSETTDKRKKRFEKIVEHSLNYGYYSEDVLTSQVISTPFEVAFHGTTYNMAGIGCVSSYPEYRGQGGISAIMKQLLTELAESKVELAYLAPFSYPFYRKYGFEQLFEQISYTVKAENWPNVPATPGKMRRVLFKEAKSACLGIYSAIPKNKRGALIRESWWLDYTLGMDQENQFALYEDEAGEVKGYLIYQSSAECFVIKEWGYLTNQAFQSIIRFIGSHNGSSREFQFKTGFDGQNLSYLMPAPLVEMEVVPFMMGRIVDLESFLSKYPFNSGKKESYYLAVEDMYGSWNEGIWELVINELGKSEVRKLEQLPETLTKAELITSTIQSLTQVFMGYRSSNELRFYGKISGKEELMQCLDERLVKERPTLEDYF</sequence>
<dbReference type="InterPro" id="IPR051554">
    <property type="entry name" value="Acetyltransferase_Eis"/>
</dbReference>
<dbReference type="InterPro" id="IPR025559">
    <property type="entry name" value="Eis_dom"/>
</dbReference>
<dbReference type="Pfam" id="PF13527">
    <property type="entry name" value="Acetyltransf_9"/>
    <property type="match status" value="1"/>
</dbReference>
<evidence type="ECO:0000313" key="2">
    <source>
        <dbReference type="EMBL" id="MBO0439106.1"/>
    </source>
</evidence>
<dbReference type="PROSITE" id="PS51186">
    <property type="entry name" value="GNAT"/>
    <property type="match status" value="1"/>
</dbReference>
<evidence type="ECO:0000313" key="3">
    <source>
        <dbReference type="Proteomes" id="UP000664632"/>
    </source>
</evidence>
<keyword evidence="3" id="KW-1185">Reference proteome</keyword>
<comment type="caution">
    <text evidence="2">The sequence shown here is derived from an EMBL/GenBank/DDBJ whole genome shotgun (WGS) entry which is preliminary data.</text>
</comment>
<dbReference type="Gene3D" id="3.40.630.30">
    <property type="match status" value="2"/>
</dbReference>
<evidence type="ECO:0000259" key="1">
    <source>
        <dbReference type="PROSITE" id="PS51186"/>
    </source>
</evidence>
<dbReference type="SUPFAM" id="SSF55718">
    <property type="entry name" value="SCP-like"/>
    <property type="match status" value="1"/>
</dbReference>
<dbReference type="InterPro" id="IPR016181">
    <property type="entry name" value="Acyl_CoA_acyltransferase"/>
</dbReference>
<dbReference type="Pfam" id="PF17668">
    <property type="entry name" value="Acetyltransf_17"/>
    <property type="match status" value="1"/>
</dbReference>
<protein>
    <submittedName>
        <fullName evidence="2">GNAT family N-acetyltransferase</fullName>
    </submittedName>
</protein>
<dbReference type="Gene3D" id="3.30.1050.10">
    <property type="entry name" value="SCP2 sterol-binding domain"/>
    <property type="match status" value="1"/>
</dbReference>
<dbReference type="Proteomes" id="UP000664632">
    <property type="component" value="Unassembled WGS sequence"/>
</dbReference>
<dbReference type="Pfam" id="PF13530">
    <property type="entry name" value="SCP2_2"/>
    <property type="match status" value="1"/>
</dbReference>
<dbReference type="SUPFAM" id="SSF55729">
    <property type="entry name" value="Acyl-CoA N-acyltransferases (Nat)"/>
    <property type="match status" value="1"/>
</dbReference>
<dbReference type="InterPro" id="IPR000182">
    <property type="entry name" value="GNAT_dom"/>
</dbReference>
<dbReference type="EMBL" id="JAFLWD010000006">
    <property type="protein sequence ID" value="MBO0439106.1"/>
    <property type="molecule type" value="Genomic_DNA"/>
</dbReference>
<accession>A0ABS3GV26</accession>
<dbReference type="InterPro" id="IPR041380">
    <property type="entry name" value="Acetyltransf_17"/>
</dbReference>
<feature type="domain" description="N-acetyltransferase" evidence="1">
    <location>
        <begin position="5"/>
        <end position="142"/>
    </location>
</feature>
<name>A0ABS3GV26_9ENTE</name>
<reference evidence="2 3" key="1">
    <citation type="submission" date="2021-03" db="EMBL/GenBank/DDBJ databases">
        <title>Enterococcal diversity collection.</title>
        <authorList>
            <person name="Gilmore M.S."/>
            <person name="Schwartzman J."/>
            <person name="Van Tyne D."/>
            <person name="Martin M."/>
            <person name="Earl A.M."/>
            <person name="Manson A.L."/>
            <person name="Straub T."/>
            <person name="Salamzade R."/>
            <person name="Saavedra J."/>
            <person name="Lebreton F."/>
            <person name="Prichula J."/>
            <person name="Schaufler K."/>
            <person name="Gaca A."/>
            <person name="Sgardioli B."/>
            <person name="Wagenaar J."/>
            <person name="Strong T."/>
        </authorList>
    </citation>
    <scope>NUCLEOTIDE SEQUENCE [LARGE SCALE GENOMIC DNA]</scope>
    <source>
        <strain evidence="2 3">DIV0869a</strain>
    </source>
</reference>
<organism evidence="2 3">
    <name type="scientific">Candidatus Enterococcus ikei</name>
    <dbReference type="NCBI Taxonomy" id="2815326"/>
    <lineage>
        <taxon>Bacteria</taxon>
        <taxon>Bacillati</taxon>
        <taxon>Bacillota</taxon>
        <taxon>Bacilli</taxon>
        <taxon>Lactobacillales</taxon>
        <taxon>Enterococcaceae</taxon>
        <taxon>Enterococcus</taxon>
    </lineage>
</organism>
<dbReference type="InterPro" id="IPR036527">
    <property type="entry name" value="SCP2_sterol-bd_dom_sf"/>
</dbReference>
<dbReference type="PANTHER" id="PTHR37817">
    <property type="entry name" value="N-ACETYLTRANSFERASE EIS"/>
    <property type="match status" value="1"/>
</dbReference>